<dbReference type="Proteomes" id="UP000199079">
    <property type="component" value="Unassembled WGS sequence"/>
</dbReference>
<gene>
    <name evidence="1" type="ORF">SAMN05216564_1236</name>
</gene>
<dbReference type="AlphaFoldDB" id="A0A1H3PAL7"/>
<evidence type="ECO:0008006" key="3">
    <source>
        <dbReference type="Google" id="ProtNLM"/>
    </source>
</evidence>
<evidence type="ECO:0000313" key="1">
    <source>
        <dbReference type="EMBL" id="SDY98172.1"/>
    </source>
</evidence>
<dbReference type="OrthoDB" id="175085at2157"/>
<name>A0A1H3PAL7_9EURY</name>
<sequence>MARPKGKLLALVLIFGAITVVTATGAFTTVEAERTAEVNVAGDANALVGLEPGSGAGADGYVDNSSAEIQINFAGENGEGVNLNATTEFDNILQISNNGANEVNISVNTIGANEQYVSVYNGTDYTDDSQEITNGTNTVTVPSGEMIEVSIRIDITGDDTLSKNDELLSNIEIVAESTGN</sequence>
<dbReference type="RefSeq" id="WP_092735458.1">
    <property type="nucleotide sequence ID" value="NZ_FNPC01000023.1"/>
</dbReference>
<proteinExistence type="predicted"/>
<evidence type="ECO:0000313" key="2">
    <source>
        <dbReference type="Proteomes" id="UP000199079"/>
    </source>
</evidence>
<reference evidence="2" key="1">
    <citation type="submission" date="2016-10" db="EMBL/GenBank/DDBJ databases">
        <authorList>
            <person name="Varghese N."/>
            <person name="Submissions S."/>
        </authorList>
    </citation>
    <scope>NUCLEOTIDE SEQUENCE [LARGE SCALE GENOMIC DNA]</scope>
    <source>
        <strain evidence="2">DC30,IBRC 10041,KCTC 4046</strain>
    </source>
</reference>
<organism evidence="1 2">
    <name type="scientific">Halopenitus persicus</name>
    <dbReference type="NCBI Taxonomy" id="1048396"/>
    <lineage>
        <taxon>Archaea</taxon>
        <taxon>Methanobacteriati</taxon>
        <taxon>Methanobacteriota</taxon>
        <taxon>Stenosarchaea group</taxon>
        <taxon>Halobacteria</taxon>
        <taxon>Halobacteriales</taxon>
        <taxon>Haloferacaceae</taxon>
        <taxon>Halopenitus</taxon>
    </lineage>
</organism>
<dbReference type="EMBL" id="FNPC01000023">
    <property type="protein sequence ID" value="SDY98172.1"/>
    <property type="molecule type" value="Genomic_DNA"/>
</dbReference>
<dbReference type="Pfam" id="PF06510">
    <property type="entry name" value="DUF1102"/>
    <property type="match status" value="1"/>
</dbReference>
<keyword evidence="2" id="KW-1185">Reference proteome</keyword>
<accession>A0A1H3PAL7</accession>
<dbReference type="InterPro" id="IPR009482">
    <property type="entry name" value="DUF1102"/>
</dbReference>
<protein>
    <recommendedName>
        <fullName evidence="3">DUF1102 domain-containing protein</fullName>
    </recommendedName>
</protein>